<dbReference type="EMBL" id="HF679131">
    <property type="protein sequence ID" value="CCU55458.1"/>
    <property type="molecule type" value="Genomic_DNA"/>
</dbReference>
<keyword evidence="1" id="KW-0472">Membrane</keyword>
<sequence>MDKIILFFKKNYIIIINIILIMFIFGYNYIIYNKFDKSIQTIYNNTYKIKEDLELSFKKYIDDEYKIKLDYIKTITDAHEILISNNKNNILKLNSTMSLE</sequence>
<accession>A0A916KP28</accession>
<dbReference type="RefSeq" id="YP_008003960.1">
    <property type="nucleotide sequence ID" value="NC_021247.1"/>
</dbReference>
<keyword evidence="3" id="KW-1185">Reference proteome</keyword>
<evidence type="ECO:0000313" key="3">
    <source>
        <dbReference type="Proteomes" id="UP000792575"/>
    </source>
</evidence>
<protein>
    <submittedName>
        <fullName evidence="2">Uncharacterized protein</fullName>
    </submittedName>
</protein>
<feature type="transmembrane region" description="Helical" evidence="1">
    <location>
        <begin position="12"/>
        <end position="32"/>
    </location>
</feature>
<name>A0A916KP28_9POXV</name>
<proteinExistence type="predicted"/>
<organism evidence="2 3">
    <name type="scientific">Adoxophyes honmai entomopoxvirus 'L'</name>
    <dbReference type="NCBI Taxonomy" id="1293540"/>
    <lineage>
        <taxon>Viruses</taxon>
        <taxon>Varidnaviria</taxon>
        <taxon>Bamfordvirae</taxon>
        <taxon>Nucleocytoviricota</taxon>
        <taxon>Pokkesviricetes</taxon>
        <taxon>Chitovirales</taxon>
        <taxon>Poxviridae</taxon>
        <taxon>Entomopoxvirinae</taxon>
        <taxon>Betaentomopoxvirus</taxon>
        <taxon>Betaentomopoxvirus ahonmai</taxon>
    </lineage>
</organism>
<evidence type="ECO:0000313" key="2">
    <source>
        <dbReference type="EMBL" id="CCU55458.1"/>
    </source>
</evidence>
<keyword evidence="1" id="KW-0812">Transmembrane</keyword>
<gene>
    <name evidence="2" type="ORF">AHEV_137</name>
</gene>
<dbReference type="GeneID" id="15614066"/>
<dbReference type="Proteomes" id="UP000792575">
    <property type="component" value="Genome"/>
</dbReference>
<evidence type="ECO:0000256" key="1">
    <source>
        <dbReference type="SAM" id="Phobius"/>
    </source>
</evidence>
<dbReference type="KEGG" id="vg:15614066"/>
<reference evidence="2" key="1">
    <citation type="journal article" date="2013" name="J. Virol.">
        <title>New Insights into the Evolution of Entomopoxvirinae from the Complete Genome Sequences of Four Entomopoxviruses Infecting Adoxophyes honmai, Choristoneura biennis, Choristoneura rosaceana, and Mythimna separata.</title>
        <authorList>
            <person name="Theze J."/>
            <person name="Takatsuka J."/>
            <person name="Li Z."/>
            <person name="Gallais J."/>
            <person name="Doucet D."/>
            <person name="Arif B."/>
            <person name="Nakai M."/>
            <person name="Herniou E.A."/>
        </authorList>
    </citation>
    <scope>NUCLEOTIDE SEQUENCE</scope>
    <source>
        <strain evidence="2">Tokyo</strain>
    </source>
</reference>
<keyword evidence="1" id="KW-1133">Transmembrane helix</keyword>